<comment type="similarity">
    <text evidence="1">Belongs to the Gfo/Idh/MocA family.</text>
</comment>
<dbReference type="OrthoDB" id="64915at2759"/>
<dbReference type="InterPro" id="IPR000683">
    <property type="entry name" value="Gfo/Idh/MocA-like_OxRdtase_N"/>
</dbReference>
<evidence type="ECO:0000256" key="1">
    <source>
        <dbReference type="ARBA" id="ARBA00010928"/>
    </source>
</evidence>
<dbReference type="Gene3D" id="3.30.360.10">
    <property type="entry name" value="Dihydrodipicolinate Reductase, domain 2"/>
    <property type="match status" value="1"/>
</dbReference>
<accession>A0A0D1E8W8</accession>
<dbReference type="GO" id="GO:0047837">
    <property type="term" value="F:D-xylose 1-dehydrogenase (NADP+) activity"/>
    <property type="evidence" value="ECO:0007669"/>
    <property type="project" value="UniProtKB-EC"/>
</dbReference>
<dbReference type="RefSeq" id="XP_011387902.1">
    <property type="nucleotide sequence ID" value="XM_011389600.1"/>
</dbReference>
<evidence type="ECO:0000313" key="7">
    <source>
        <dbReference type="EMBL" id="KIS70840.1"/>
    </source>
</evidence>
<comment type="catalytic activity">
    <reaction evidence="5">
        <text>D-xylose + NADP(+) = D-xylono-1,5-lactone + NADPH + H(+)</text>
        <dbReference type="Rhea" id="RHEA:22000"/>
        <dbReference type="ChEBI" id="CHEBI:15378"/>
        <dbReference type="ChEBI" id="CHEBI:15867"/>
        <dbReference type="ChEBI" id="CHEBI:53455"/>
        <dbReference type="ChEBI" id="CHEBI:57783"/>
        <dbReference type="ChEBI" id="CHEBI:58349"/>
        <dbReference type="EC" id="1.1.1.179"/>
    </reaction>
</comment>
<dbReference type="EC" id="1.1.1.179" evidence="3"/>
<dbReference type="STRING" id="237631.A0A0D1E8W8"/>
<name>A0A0D1E8W8_MYCMD</name>
<dbReference type="PANTHER" id="PTHR22604:SF105">
    <property type="entry name" value="TRANS-1,2-DIHYDROBENZENE-1,2-DIOL DEHYDROGENASE"/>
    <property type="match status" value="1"/>
</dbReference>
<organism evidence="7 8">
    <name type="scientific">Mycosarcoma maydis</name>
    <name type="common">Corn smut fungus</name>
    <name type="synonym">Ustilago maydis</name>
    <dbReference type="NCBI Taxonomy" id="5270"/>
    <lineage>
        <taxon>Eukaryota</taxon>
        <taxon>Fungi</taxon>
        <taxon>Dikarya</taxon>
        <taxon>Basidiomycota</taxon>
        <taxon>Ustilaginomycotina</taxon>
        <taxon>Ustilaginomycetes</taxon>
        <taxon>Ustilaginales</taxon>
        <taxon>Ustilaginaceae</taxon>
        <taxon>Mycosarcoma</taxon>
    </lineage>
</organism>
<dbReference type="GeneID" id="23562848"/>
<proteinExistence type="inferred from homology"/>
<dbReference type="Gene3D" id="3.40.50.720">
    <property type="entry name" value="NAD(P)-binding Rossmann-like Domain"/>
    <property type="match status" value="1"/>
</dbReference>
<dbReference type="KEGG" id="uma:UMAG_01988"/>
<gene>
    <name evidence="7" type="ORF">UMAG_01988</name>
</gene>
<evidence type="ECO:0000256" key="2">
    <source>
        <dbReference type="ARBA" id="ARBA00023002"/>
    </source>
</evidence>
<keyword evidence="2" id="KW-0560">Oxidoreductase</keyword>
<sequence length="475" mass="51989">MTTAIKEIYGRFSNIYTSFSPPAVAKRTGDGASPLRIGILGAANIAPFAIIIPAKSHPDVIISAVAARSKDRATAFAKKHNIPHVFSSYDELINDAGIDAVYNPLPNGLHYEWTLKCIAAGKHVLLEKPSTSNQAETKHLFQQAKKANVLVLEAFHYRFHPALHEFAYRLHDFMSPQNPMMAVDAYLLAPAGAVGDADIRFDHKLAGGALMDAGVYPTSAVLYTMRAAAGTWQRANWEQGIEVREARPTLFEPRVSSSQAHLNQNGDPAIDVGMEATLLVPTARPAKLPCKIETSLGRSLFTLPLLGWRVPNPGRLAPTLKATFKDGSTVELQNFVVPFFWHTIKATYRGKSASDAGVAPGTARTYKAYVPSDNSGTEQMRKAAKDGHWPNSTGEAWWSTYRYQLEAFVLAVRAVQKGTEPDQVGAINMINEDRDKSTPRVPVWVHNEESVIIMQAIDAIYEKSGLAKRVSPTSS</sequence>
<dbReference type="InterPro" id="IPR050984">
    <property type="entry name" value="Gfo/Idh/MocA_domain"/>
</dbReference>
<feature type="domain" description="Gfo/Idh/MocA-like oxidoreductase N-terminal" evidence="6">
    <location>
        <begin position="35"/>
        <end position="153"/>
    </location>
</feature>
<dbReference type="AlphaFoldDB" id="A0A0D1E8W8"/>
<evidence type="ECO:0000313" key="8">
    <source>
        <dbReference type="Proteomes" id="UP000000561"/>
    </source>
</evidence>
<dbReference type="eggNOG" id="KOG2741">
    <property type="taxonomic scope" value="Eukaryota"/>
</dbReference>
<dbReference type="SUPFAM" id="SSF51735">
    <property type="entry name" value="NAD(P)-binding Rossmann-fold domains"/>
    <property type="match status" value="1"/>
</dbReference>
<dbReference type="GO" id="GO:0000166">
    <property type="term" value="F:nucleotide binding"/>
    <property type="evidence" value="ECO:0007669"/>
    <property type="project" value="InterPro"/>
</dbReference>
<dbReference type="VEuPathDB" id="FungiDB:UMAG_01988"/>
<protein>
    <recommendedName>
        <fullName evidence="3">D-xylose 1-dehydrogenase (NADP(+), D-xylono-1,5-lactone-forming)</fullName>
        <ecNumber evidence="3">1.1.1.179</ecNumber>
    </recommendedName>
    <alternativeName>
        <fullName evidence="4">D-xylose-NADP dehydrogenase</fullName>
    </alternativeName>
</protein>
<reference evidence="7 8" key="1">
    <citation type="journal article" date="2006" name="Nature">
        <title>Insights from the genome of the biotrophic fungal plant pathogen Ustilago maydis.</title>
        <authorList>
            <person name="Kamper J."/>
            <person name="Kahmann R."/>
            <person name="Bolker M."/>
            <person name="Ma L.J."/>
            <person name="Brefort T."/>
            <person name="Saville B.J."/>
            <person name="Banuett F."/>
            <person name="Kronstad J.W."/>
            <person name="Gold S.E."/>
            <person name="Muller O."/>
            <person name="Perlin M.H."/>
            <person name="Wosten H.A."/>
            <person name="de Vries R."/>
            <person name="Ruiz-Herrera J."/>
            <person name="Reynaga-Pena C.G."/>
            <person name="Snetselaar K."/>
            <person name="McCann M."/>
            <person name="Perez-Martin J."/>
            <person name="Feldbrugge M."/>
            <person name="Basse C.W."/>
            <person name="Steinberg G."/>
            <person name="Ibeas J.I."/>
            <person name="Holloman W."/>
            <person name="Guzman P."/>
            <person name="Farman M."/>
            <person name="Stajich J.E."/>
            <person name="Sentandreu R."/>
            <person name="Gonzalez-Prieto J.M."/>
            <person name="Kennell J.C."/>
            <person name="Molina L."/>
            <person name="Schirawski J."/>
            <person name="Mendoza-Mendoza A."/>
            <person name="Greilinger D."/>
            <person name="Munch K."/>
            <person name="Rossel N."/>
            <person name="Scherer M."/>
            <person name="Vranes M."/>
            <person name="Ladendorf O."/>
            <person name="Vincon V."/>
            <person name="Fuchs U."/>
            <person name="Sandrock B."/>
            <person name="Meng S."/>
            <person name="Ho E.C."/>
            <person name="Cahill M.J."/>
            <person name="Boyce K.J."/>
            <person name="Klose J."/>
            <person name="Klosterman S.J."/>
            <person name="Deelstra H.J."/>
            <person name="Ortiz-Castellanos L."/>
            <person name="Li W."/>
            <person name="Sanchez-Alonso P."/>
            <person name="Schreier P.H."/>
            <person name="Hauser-Hahn I."/>
            <person name="Vaupel M."/>
            <person name="Koopmann E."/>
            <person name="Friedrich G."/>
            <person name="Voss H."/>
            <person name="Schluter T."/>
            <person name="Margolis J."/>
            <person name="Platt D."/>
            <person name="Swimmer C."/>
            <person name="Gnirke A."/>
            <person name="Chen F."/>
            <person name="Vysotskaia V."/>
            <person name="Mannhaupt G."/>
            <person name="Guldener U."/>
            <person name="Munsterkotter M."/>
            <person name="Haase D."/>
            <person name="Oesterheld M."/>
            <person name="Mewes H.W."/>
            <person name="Mauceli E.W."/>
            <person name="DeCaprio D."/>
            <person name="Wade C.M."/>
            <person name="Butler J."/>
            <person name="Young S."/>
            <person name="Jaffe D.B."/>
            <person name="Calvo S."/>
            <person name="Nusbaum C."/>
            <person name="Galagan J."/>
            <person name="Birren B.W."/>
        </authorList>
    </citation>
    <scope>NUCLEOTIDE SEQUENCE [LARGE SCALE GENOMIC DNA]</scope>
    <source>
        <strain evidence="8">DSM 14603 / FGSC 9021 / UM521</strain>
    </source>
</reference>
<dbReference type="SUPFAM" id="SSF55347">
    <property type="entry name" value="Glyceraldehyde-3-phosphate dehydrogenase-like, C-terminal domain"/>
    <property type="match status" value="1"/>
</dbReference>
<evidence type="ECO:0000259" key="6">
    <source>
        <dbReference type="Pfam" id="PF01408"/>
    </source>
</evidence>
<evidence type="ECO:0000256" key="5">
    <source>
        <dbReference type="ARBA" id="ARBA00049233"/>
    </source>
</evidence>
<dbReference type="Proteomes" id="UP000000561">
    <property type="component" value="Chromosome 3"/>
</dbReference>
<dbReference type="InterPro" id="IPR036291">
    <property type="entry name" value="NAD(P)-bd_dom_sf"/>
</dbReference>
<dbReference type="OMA" id="YQFHPAW"/>
<dbReference type="EMBL" id="CM003142">
    <property type="protein sequence ID" value="KIS70840.1"/>
    <property type="molecule type" value="Genomic_DNA"/>
</dbReference>
<dbReference type="Pfam" id="PF01408">
    <property type="entry name" value="GFO_IDH_MocA"/>
    <property type="match status" value="1"/>
</dbReference>
<dbReference type="InParanoid" id="A0A0D1E8W8"/>
<dbReference type="PANTHER" id="PTHR22604">
    <property type="entry name" value="OXIDOREDUCTASES"/>
    <property type="match status" value="1"/>
</dbReference>
<keyword evidence="8" id="KW-1185">Reference proteome</keyword>
<evidence type="ECO:0000256" key="3">
    <source>
        <dbReference type="ARBA" id="ARBA00038984"/>
    </source>
</evidence>
<evidence type="ECO:0000256" key="4">
    <source>
        <dbReference type="ARBA" id="ARBA00042988"/>
    </source>
</evidence>